<dbReference type="PANTHER" id="PTHR31591:SF1">
    <property type="entry name" value="UPF0613 PROTEIN PB24D3.06C"/>
    <property type="match status" value="1"/>
</dbReference>
<dbReference type="InterPro" id="IPR013744">
    <property type="entry name" value="SidJ"/>
</dbReference>
<comment type="caution">
    <text evidence="1">The sequence shown here is derived from an EMBL/GenBank/DDBJ whole genome shotgun (WGS) entry which is preliminary data.</text>
</comment>
<sequence>MHGGFGPRGGMPGLLHHYSESLVAFEYTSAITPQQPHSILFVGGMGDGLATSSYTADIVRALQPTKWSFFTLNLSSSHSQWGLGYLDRDTQEIAECTKYIKTYKTQKYSHQNKLVIMGHSTGSQCVLNYLSQPNPITAVAHFDQG</sequence>
<dbReference type="OMA" id="AECTKYI"/>
<dbReference type="Proteomes" id="UP000243081">
    <property type="component" value="Unassembled WGS sequence"/>
</dbReference>
<proteinExistence type="predicted"/>
<evidence type="ECO:0000313" key="1">
    <source>
        <dbReference type="EMBL" id="OAR04803.1"/>
    </source>
</evidence>
<protein>
    <recommendedName>
        <fullName evidence="3">DUF1749 domain-containing protein</fullName>
    </recommendedName>
</protein>
<evidence type="ECO:0008006" key="3">
    <source>
        <dbReference type="Google" id="ProtNLM"/>
    </source>
</evidence>
<dbReference type="OrthoDB" id="10034502at2759"/>
<dbReference type="Pfam" id="PF08538">
    <property type="entry name" value="DUF1749"/>
    <property type="match status" value="1"/>
</dbReference>
<organism evidence="1 2">
    <name type="scientific">Cordyceps confragosa</name>
    <name type="common">Lecanicillium lecanii</name>
    <dbReference type="NCBI Taxonomy" id="2714763"/>
    <lineage>
        <taxon>Eukaryota</taxon>
        <taxon>Fungi</taxon>
        <taxon>Dikarya</taxon>
        <taxon>Ascomycota</taxon>
        <taxon>Pezizomycotina</taxon>
        <taxon>Sordariomycetes</taxon>
        <taxon>Hypocreomycetidae</taxon>
        <taxon>Hypocreales</taxon>
        <taxon>Cordycipitaceae</taxon>
        <taxon>Akanthomyces</taxon>
    </lineage>
</organism>
<dbReference type="SUPFAM" id="SSF53474">
    <property type="entry name" value="alpha/beta-Hydrolases"/>
    <property type="match status" value="1"/>
</dbReference>
<dbReference type="AlphaFoldDB" id="A0A179IRE3"/>
<keyword evidence="2" id="KW-1185">Reference proteome</keyword>
<dbReference type="EMBL" id="LUKN01000208">
    <property type="protein sequence ID" value="OAR04803.1"/>
    <property type="molecule type" value="Genomic_DNA"/>
</dbReference>
<reference evidence="1 2" key="1">
    <citation type="submission" date="2016-03" db="EMBL/GenBank/DDBJ databases">
        <title>Fine-scale spatial genetic structure of a fungal parasite of coffee scale insects.</title>
        <authorList>
            <person name="Jackson D."/>
            <person name="Zemenick K.A."/>
            <person name="Malloure B."/>
            <person name="Quandt C.A."/>
            <person name="James T.Y."/>
        </authorList>
    </citation>
    <scope>NUCLEOTIDE SEQUENCE [LARGE SCALE GENOMIC DNA]</scope>
    <source>
        <strain evidence="1 2">UM487</strain>
    </source>
</reference>
<accession>A0A179IRE3</accession>
<gene>
    <name evidence="1" type="ORF">LLEC1_03241</name>
</gene>
<dbReference type="InterPro" id="IPR029058">
    <property type="entry name" value="AB_hydrolase_fold"/>
</dbReference>
<evidence type="ECO:0000313" key="2">
    <source>
        <dbReference type="Proteomes" id="UP000243081"/>
    </source>
</evidence>
<name>A0A179IRE3_CORDF</name>
<dbReference type="Gene3D" id="3.40.50.1820">
    <property type="entry name" value="alpha/beta hydrolase"/>
    <property type="match status" value="1"/>
</dbReference>
<dbReference type="PANTHER" id="PTHR31591">
    <property type="entry name" value="UPF0613 PROTEIN PB24D3.06C"/>
    <property type="match status" value="1"/>
</dbReference>